<evidence type="ECO:0000256" key="1">
    <source>
        <dbReference type="SAM" id="Coils"/>
    </source>
</evidence>
<dbReference type="Proteomes" id="UP000030170">
    <property type="component" value="Unassembled WGS sequence"/>
</dbReference>
<dbReference type="AlphaFoldDB" id="A0A098TMV3"/>
<protein>
    <submittedName>
        <fullName evidence="3">Uncharacterized protein</fullName>
    </submittedName>
</protein>
<evidence type="ECO:0000313" key="4">
    <source>
        <dbReference type="Proteomes" id="UP000030170"/>
    </source>
</evidence>
<dbReference type="OrthoDB" id="425201at2"/>
<sequence>MNALLPSPQPHQPPQTPRALPRQRRRHQPTYRGRTLEVAAKLGVNLMLGTVAVMTLVNLLPYAQTQDAKLQTMRQEVSKTEARVNQLKADFSQYFDPQQARVIMQQQGYRVDPLQYQIVWLGNRNAPTSQP</sequence>
<reference evidence="3 4" key="1">
    <citation type="journal article" date="2014" name="Mol. Ecol.">
        <title>Evolution of Synechococcus.</title>
        <authorList>
            <person name="Dvorak P."/>
            <person name="Casamatta D."/>
            <person name="Hasler P."/>
            <person name="Poulickova A."/>
            <person name="Ondrej V."/>
            <person name="Sanges R."/>
        </authorList>
    </citation>
    <scope>NUCLEOTIDE SEQUENCE [LARGE SCALE GENOMIC DNA]</scope>
    <source>
        <strain evidence="3 4">CAUP A 1101</strain>
    </source>
</reference>
<organism evidence="3 4">
    <name type="scientific">Neosynechococcus sphagnicola sy1</name>
    <dbReference type="NCBI Taxonomy" id="1497020"/>
    <lineage>
        <taxon>Bacteria</taxon>
        <taxon>Bacillati</taxon>
        <taxon>Cyanobacteriota</taxon>
        <taxon>Cyanophyceae</taxon>
        <taxon>Neosynechococcales</taxon>
        <taxon>Neosynechococcaceae</taxon>
        <taxon>Neosynechococcus</taxon>
    </lineage>
</organism>
<evidence type="ECO:0000313" key="3">
    <source>
        <dbReference type="EMBL" id="KGF73571.1"/>
    </source>
</evidence>
<dbReference type="RefSeq" id="WP_036531316.1">
    <property type="nucleotide sequence ID" value="NZ_JJML01000007.1"/>
</dbReference>
<accession>A0A098TMV3</accession>
<feature type="compositionally biased region" description="Pro residues" evidence="2">
    <location>
        <begin position="7"/>
        <end position="16"/>
    </location>
</feature>
<dbReference type="EMBL" id="JJML01000007">
    <property type="protein sequence ID" value="KGF73571.1"/>
    <property type="molecule type" value="Genomic_DNA"/>
</dbReference>
<evidence type="ECO:0000256" key="2">
    <source>
        <dbReference type="SAM" id="MobiDB-lite"/>
    </source>
</evidence>
<keyword evidence="4" id="KW-1185">Reference proteome</keyword>
<feature type="coiled-coil region" evidence="1">
    <location>
        <begin position="63"/>
        <end position="90"/>
    </location>
</feature>
<name>A0A098TMV3_9CYAN</name>
<proteinExistence type="predicted"/>
<feature type="region of interest" description="Disordered" evidence="2">
    <location>
        <begin position="1"/>
        <end position="31"/>
    </location>
</feature>
<keyword evidence="1" id="KW-0175">Coiled coil</keyword>
<gene>
    <name evidence="3" type="ORF">DO97_19015</name>
</gene>
<dbReference type="STRING" id="1497020.DO97_19015"/>
<comment type="caution">
    <text evidence="3">The sequence shown here is derived from an EMBL/GenBank/DDBJ whole genome shotgun (WGS) entry which is preliminary data.</text>
</comment>